<gene>
    <name evidence="1" type="ORF">DFR30_0004</name>
</gene>
<reference evidence="1 2" key="1">
    <citation type="submission" date="2019-03" db="EMBL/GenBank/DDBJ databases">
        <title>Genomic Encyclopedia of Type Strains, Phase IV (KMG-IV): sequencing the most valuable type-strain genomes for metagenomic binning, comparative biology and taxonomic classification.</title>
        <authorList>
            <person name="Goeker M."/>
        </authorList>
    </citation>
    <scope>NUCLEOTIDE SEQUENCE [LARGE SCALE GENOMIC DNA]</scope>
    <source>
        <strain evidence="1 2">DSM 19610</strain>
    </source>
</reference>
<dbReference type="AlphaFoldDB" id="A0A4R1H9H5"/>
<accession>A0A4R1H9H5</accession>
<sequence length="69" mass="8350">MSLLFDKLNLPAWANWRAQDADGSWWVYEIEPQEYHQGWYENELGRRMKVEAGKANPEWRKTLGRIQWV</sequence>
<proteinExistence type="predicted"/>
<dbReference type="Proteomes" id="UP000295707">
    <property type="component" value="Unassembled WGS sequence"/>
</dbReference>
<organism evidence="1 2">
    <name type="scientific">Thiogranum longum</name>
    <dbReference type="NCBI Taxonomy" id="1537524"/>
    <lineage>
        <taxon>Bacteria</taxon>
        <taxon>Pseudomonadati</taxon>
        <taxon>Pseudomonadota</taxon>
        <taxon>Gammaproteobacteria</taxon>
        <taxon>Chromatiales</taxon>
        <taxon>Ectothiorhodospiraceae</taxon>
        <taxon>Thiogranum</taxon>
    </lineage>
</organism>
<protein>
    <submittedName>
        <fullName evidence="1">Uncharacterized protein</fullName>
    </submittedName>
</protein>
<comment type="caution">
    <text evidence="1">The sequence shown here is derived from an EMBL/GenBank/DDBJ whole genome shotgun (WGS) entry which is preliminary data.</text>
</comment>
<keyword evidence="2" id="KW-1185">Reference proteome</keyword>
<evidence type="ECO:0000313" key="1">
    <source>
        <dbReference type="EMBL" id="TCK16785.1"/>
    </source>
</evidence>
<name>A0A4R1H9H5_9GAMM</name>
<evidence type="ECO:0000313" key="2">
    <source>
        <dbReference type="Proteomes" id="UP000295707"/>
    </source>
</evidence>
<dbReference type="EMBL" id="SMFX01000001">
    <property type="protein sequence ID" value="TCK16785.1"/>
    <property type="molecule type" value="Genomic_DNA"/>
</dbReference>